<dbReference type="Pfam" id="PF13449">
    <property type="entry name" value="Phytase-like"/>
    <property type="match status" value="1"/>
</dbReference>
<dbReference type="KEGG" id="lab:LA76x_2134"/>
<dbReference type="SUPFAM" id="SSF63825">
    <property type="entry name" value="YWTD domain"/>
    <property type="match status" value="1"/>
</dbReference>
<dbReference type="AlphaFoldDB" id="A0A0S2F9S0"/>
<feature type="signal peptide" evidence="1">
    <location>
        <begin position="1"/>
        <end position="19"/>
    </location>
</feature>
<name>A0A0S2F9S0_LYSAN</name>
<sequence>MIRSTLTSLLLACTATAFAAPAVAAHWSLTDLVETPATQRDAVRLPPGTPDQANLNRFGFYSDLTYNPRDGYWYALSDRGPGGGVIDYATRVQRLRIPYDRRSGRIGQPIVDKTVLFSARRGDSFNGLNPQLLNGDAAKLGLSFDPEGFAVGRNGHFYVADEYGPSLYEFAPNGRFLRAFATPANLQPRNAQGQLDYVGDRKLVVSGRQDNRGFEGLTLTPSGDKLYAVMQDPLVQEGASNDGRRSRNVRIVEFDLRSGRSNAQYVYQLEPIAALNALDPSSDDDFSATHQGRSIGLSAIHALSDRDFLVLERDNRGLGVEVTAAPLHKRVYRISLRGATNVATQSLAGSNDLPAGVRAVDKAPELDILAALRGAGARDIPEKLEGLAIGPRLRNGKHLVLIGSDNDYSVTQSGAGEQFEVCVDRRSGERAQVPLDADCPTGKARIPGTLVAFAVDFRR</sequence>
<evidence type="ECO:0000313" key="3">
    <source>
        <dbReference type="EMBL" id="ALN80273.1"/>
    </source>
</evidence>
<feature type="domain" description="Phytase-like" evidence="2">
    <location>
        <begin position="57"/>
        <end position="408"/>
    </location>
</feature>
<dbReference type="RefSeq" id="WP_057917634.1">
    <property type="nucleotide sequence ID" value="NZ_CP011129.1"/>
</dbReference>
<dbReference type="PANTHER" id="PTHR37957">
    <property type="entry name" value="BLR7070 PROTEIN"/>
    <property type="match status" value="1"/>
</dbReference>
<reference evidence="3 4" key="1">
    <citation type="journal article" date="2015" name="BMC Genomics">
        <title>Comparative genomics and metabolic profiling of the genus Lysobacter.</title>
        <authorList>
            <person name="de Bruijn I."/>
            <person name="Cheng X."/>
            <person name="de Jager V."/>
            <person name="Exposito R.G."/>
            <person name="Watrous J."/>
            <person name="Patel N."/>
            <person name="Postma J."/>
            <person name="Dorrestein P.C."/>
            <person name="Kobayashi D."/>
            <person name="Raaijmakers J.M."/>
        </authorList>
    </citation>
    <scope>NUCLEOTIDE SEQUENCE [LARGE SCALE GENOMIC DNA]</scope>
    <source>
        <strain evidence="3 4">76</strain>
    </source>
</reference>
<keyword evidence="4" id="KW-1185">Reference proteome</keyword>
<dbReference type="PATRIC" id="fig|84531.8.peg.2152"/>
<dbReference type="Proteomes" id="UP000060787">
    <property type="component" value="Chromosome"/>
</dbReference>
<accession>A0A0S2F9S0</accession>
<evidence type="ECO:0000259" key="2">
    <source>
        <dbReference type="Pfam" id="PF13449"/>
    </source>
</evidence>
<dbReference type="STRING" id="84531.LA76x_2134"/>
<keyword evidence="1" id="KW-0732">Signal</keyword>
<protein>
    <submittedName>
        <fullName evidence="3">Esterase-like activity of phytase family protein</fullName>
    </submittedName>
</protein>
<gene>
    <name evidence="3" type="ORF">LA76x_2134</name>
</gene>
<evidence type="ECO:0000256" key="1">
    <source>
        <dbReference type="SAM" id="SignalP"/>
    </source>
</evidence>
<organism evidence="3 4">
    <name type="scientific">Lysobacter antibioticus</name>
    <dbReference type="NCBI Taxonomy" id="84531"/>
    <lineage>
        <taxon>Bacteria</taxon>
        <taxon>Pseudomonadati</taxon>
        <taxon>Pseudomonadota</taxon>
        <taxon>Gammaproteobacteria</taxon>
        <taxon>Lysobacterales</taxon>
        <taxon>Lysobacteraceae</taxon>
        <taxon>Lysobacter</taxon>
    </lineage>
</organism>
<dbReference type="EMBL" id="CP011129">
    <property type="protein sequence ID" value="ALN80273.1"/>
    <property type="molecule type" value="Genomic_DNA"/>
</dbReference>
<evidence type="ECO:0000313" key="4">
    <source>
        <dbReference type="Proteomes" id="UP000060787"/>
    </source>
</evidence>
<dbReference type="PANTHER" id="PTHR37957:SF1">
    <property type="entry name" value="PHYTASE-LIKE DOMAIN-CONTAINING PROTEIN"/>
    <property type="match status" value="1"/>
</dbReference>
<dbReference type="InterPro" id="IPR027372">
    <property type="entry name" value="Phytase-like_dom"/>
</dbReference>
<feature type="chain" id="PRO_5006597360" evidence="1">
    <location>
        <begin position="20"/>
        <end position="459"/>
    </location>
</feature>
<proteinExistence type="predicted"/>
<dbReference type="eggNOG" id="COG4222">
    <property type="taxonomic scope" value="Bacteria"/>
</dbReference>